<accession>A0A3S0ABN1</accession>
<comment type="caution">
    <text evidence="2">The sequence shown here is derived from an EMBL/GenBank/DDBJ whole genome shotgun (WGS) entry which is preliminary data.</text>
</comment>
<dbReference type="OrthoDB" id="2230123at2"/>
<dbReference type="InterPro" id="IPR010982">
    <property type="entry name" value="Lambda_DNA-bd_dom_sf"/>
</dbReference>
<dbReference type="SUPFAM" id="SSF47413">
    <property type="entry name" value="lambda repressor-like DNA-binding domains"/>
    <property type="match status" value="1"/>
</dbReference>
<evidence type="ECO:0000259" key="1">
    <source>
        <dbReference type="PROSITE" id="PS50943"/>
    </source>
</evidence>
<dbReference type="AlphaFoldDB" id="A0A3S0ABN1"/>
<reference evidence="2 3" key="1">
    <citation type="submission" date="2018-03" db="EMBL/GenBank/DDBJ databases">
        <authorList>
            <person name="Gulvik C.A."/>
        </authorList>
    </citation>
    <scope>NUCLEOTIDE SEQUENCE [LARGE SCALE GENOMIC DNA]</scope>
    <source>
        <strain evidence="2 3">JCM 31581</strain>
    </source>
</reference>
<dbReference type="GO" id="GO:0003677">
    <property type="term" value="F:DNA binding"/>
    <property type="evidence" value="ECO:0007669"/>
    <property type="project" value="InterPro"/>
</dbReference>
<dbReference type="PROSITE" id="PS50943">
    <property type="entry name" value="HTH_CROC1"/>
    <property type="match status" value="1"/>
</dbReference>
<dbReference type="EMBL" id="PXZH01000003">
    <property type="protein sequence ID" value="RST89105.1"/>
    <property type="molecule type" value="Genomic_DNA"/>
</dbReference>
<evidence type="ECO:0000313" key="3">
    <source>
        <dbReference type="Proteomes" id="UP000277864"/>
    </source>
</evidence>
<dbReference type="Gene3D" id="1.10.260.40">
    <property type="entry name" value="lambda repressor-like DNA-binding domains"/>
    <property type="match status" value="1"/>
</dbReference>
<dbReference type="InterPro" id="IPR001387">
    <property type="entry name" value="Cro/C1-type_HTH"/>
</dbReference>
<proteinExistence type="predicted"/>
<dbReference type="RefSeq" id="WP_125943532.1">
    <property type="nucleotide sequence ID" value="NZ_PXZH01000003.1"/>
</dbReference>
<gene>
    <name evidence="2" type="ORF">C7P63_07400</name>
</gene>
<dbReference type="Proteomes" id="UP000277864">
    <property type="component" value="Unassembled WGS sequence"/>
</dbReference>
<organism evidence="2 3">
    <name type="scientific">Vagococcus humatus</name>
    <dbReference type="NCBI Taxonomy" id="1889241"/>
    <lineage>
        <taxon>Bacteria</taxon>
        <taxon>Bacillati</taxon>
        <taxon>Bacillota</taxon>
        <taxon>Bacilli</taxon>
        <taxon>Lactobacillales</taxon>
        <taxon>Enterococcaceae</taxon>
        <taxon>Vagococcus</taxon>
    </lineage>
</organism>
<name>A0A3S0ABN1_9ENTE</name>
<feature type="domain" description="HTH cro/C1-type" evidence="1">
    <location>
        <begin position="7"/>
        <end position="40"/>
    </location>
</feature>
<keyword evidence="3" id="KW-1185">Reference proteome</keyword>
<protein>
    <recommendedName>
        <fullName evidence="1">HTH cro/C1-type domain-containing protein</fullName>
    </recommendedName>
</protein>
<dbReference type="CDD" id="cd00093">
    <property type="entry name" value="HTH_XRE"/>
    <property type="match status" value="1"/>
</dbReference>
<dbReference type="Pfam" id="PF01381">
    <property type="entry name" value="HTH_3"/>
    <property type="match status" value="1"/>
</dbReference>
<sequence length="65" mass="7674">MSKVPGYRKMLGMTQDDMAKEFGISKQAYWKKEKGQTQFSDKEKVMFKEMLKPLFPNITIDSIFF</sequence>
<evidence type="ECO:0000313" key="2">
    <source>
        <dbReference type="EMBL" id="RST89105.1"/>
    </source>
</evidence>